<comment type="caution">
    <text evidence="1">The sequence shown here is derived from an EMBL/GenBank/DDBJ whole genome shotgun (WGS) entry which is preliminary data.</text>
</comment>
<proteinExistence type="predicted"/>
<gene>
    <name evidence="1" type="ORF">A2397_01320</name>
</gene>
<evidence type="ECO:0000313" key="2">
    <source>
        <dbReference type="Proteomes" id="UP000176424"/>
    </source>
</evidence>
<dbReference type="Proteomes" id="UP000176424">
    <property type="component" value="Unassembled WGS sequence"/>
</dbReference>
<name>A0A1F4ZYP9_9BACT</name>
<evidence type="ECO:0000313" key="1">
    <source>
        <dbReference type="EMBL" id="OGD10597.1"/>
    </source>
</evidence>
<accession>A0A1F4ZYP9</accession>
<dbReference type="STRING" id="1797263.A2397_01320"/>
<dbReference type="EMBL" id="MEXR01000003">
    <property type="protein sequence ID" value="OGD10597.1"/>
    <property type="molecule type" value="Genomic_DNA"/>
</dbReference>
<dbReference type="AlphaFoldDB" id="A0A1F4ZYP9"/>
<organism evidence="1 2">
    <name type="scientific">Candidatus Amesbacteria bacterium RIFOXYB1_FULL_44_23</name>
    <dbReference type="NCBI Taxonomy" id="1797263"/>
    <lineage>
        <taxon>Bacteria</taxon>
        <taxon>Candidatus Amesiibacteriota</taxon>
    </lineage>
</organism>
<reference evidence="1 2" key="1">
    <citation type="journal article" date="2016" name="Nat. Commun.">
        <title>Thousands of microbial genomes shed light on interconnected biogeochemical processes in an aquifer system.</title>
        <authorList>
            <person name="Anantharaman K."/>
            <person name="Brown C.T."/>
            <person name="Hug L.A."/>
            <person name="Sharon I."/>
            <person name="Castelle C.J."/>
            <person name="Probst A.J."/>
            <person name="Thomas B.C."/>
            <person name="Singh A."/>
            <person name="Wilkins M.J."/>
            <person name="Karaoz U."/>
            <person name="Brodie E.L."/>
            <person name="Williams K.H."/>
            <person name="Hubbard S.S."/>
            <person name="Banfield J.F."/>
        </authorList>
    </citation>
    <scope>NUCLEOTIDE SEQUENCE [LARGE SCALE GENOMIC DNA]</scope>
</reference>
<sequence length="183" mass="20630">MKDYKTIVAEIVDATENIKDEKLKEIAFQKLLEHSLEPNSSSVSKKVESMDTGNFSKKLGVKKRSKSSVVRDKVVREEVKSAFNDVSPNMPGLKPLGSLKQKWEKYIWALVVAKEKGIEMMTNNEIAFVLSEKFSVGVTEKTVNNLTFKVESGFVQKRDLEGTRAWKVLIDGINSIKEESTTK</sequence>
<protein>
    <submittedName>
        <fullName evidence="1">Uncharacterized protein</fullName>
    </submittedName>
</protein>